<reference evidence="2 3" key="1">
    <citation type="submission" date="2016-03" db="EMBL/GenBank/DDBJ databases">
        <title>Acetic acid bacteria sequencing.</title>
        <authorList>
            <person name="Brandt J."/>
            <person name="Jakob F."/>
            <person name="Vogel R.F."/>
        </authorList>
    </citation>
    <scope>NUCLEOTIDE SEQUENCE [LARGE SCALE GENOMIC DNA]</scope>
    <source>
        <strain evidence="2 3">TMW2.1153</strain>
    </source>
</reference>
<organism evidence="2 3">
    <name type="scientific">Acetobacter aceti</name>
    <dbReference type="NCBI Taxonomy" id="435"/>
    <lineage>
        <taxon>Bacteria</taxon>
        <taxon>Pseudomonadati</taxon>
        <taxon>Pseudomonadota</taxon>
        <taxon>Alphaproteobacteria</taxon>
        <taxon>Acetobacterales</taxon>
        <taxon>Acetobacteraceae</taxon>
        <taxon>Acetobacter</taxon>
        <taxon>Acetobacter subgen. Acetobacter</taxon>
    </lineage>
</organism>
<proteinExistence type="predicted"/>
<accession>A0A1U9KHT8</accession>
<evidence type="ECO:0000313" key="3">
    <source>
        <dbReference type="Proteomes" id="UP000188937"/>
    </source>
</evidence>
<dbReference type="STRING" id="435.A0U92_11910"/>
<feature type="region of interest" description="Disordered" evidence="1">
    <location>
        <begin position="162"/>
        <end position="199"/>
    </location>
</feature>
<keyword evidence="3" id="KW-1185">Reference proteome</keyword>
<gene>
    <name evidence="2" type="ORF">A0U92_11910</name>
</gene>
<evidence type="ECO:0008006" key="4">
    <source>
        <dbReference type="Google" id="ProtNLM"/>
    </source>
</evidence>
<dbReference type="InterPro" id="IPR001451">
    <property type="entry name" value="Hexapep"/>
</dbReference>
<evidence type="ECO:0000256" key="1">
    <source>
        <dbReference type="SAM" id="MobiDB-lite"/>
    </source>
</evidence>
<dbReference type="KEGG" id="aace:A0U92_11910"/>
<dbReference type="Pfam" id="PF00132">
    <property type="entry name" value="Hexapep"/>
    <property type="match status" value="1"/>
</dbReference>
<sequence length="199" mass="21436">MAFFDNILTRYARRVCLATVGSELIPAFVRTRLLNVLGANLDPSACIWSGCRLRSSSLVMGKESFINVGFFFDGAARLIIGENVRIGQFFSVVTATHQIGPSKQRCTMEALLGDVVIEDGCWIGVNVTILPGVTIRQGCVIGAGTLVSTSTDPDGLYVGSPARRIRDLPKGKPEHRKGRAAERVPSPFPSIQRAGATTE</sequence>
<dbReference type="SUPFAM" id="SSF51161">
    <property type="entry name" value="Trimeric LpxA-like enzymes"/>
    <property type="match status" value="1"/>
</dbReference>
<dbReference type="CDD" id="cd04647">
    <property type="entry name" value="LbH_MAT_like"/>
    <property type="match status" value="1"/>
</dbReference>
<dbReference type="AlphaFoldDB" id="A0A1U9KHT8"/>
<dbReference type="RefSeq" id="WP_077813429.1">
    <property type="nucleotide sequence ID" value="NZ_CP014692.1"/>
</dbReference>
<dbReference type="InterPro" id="IPR011004">
    <property type="entry name" value="Trimer_LpxA-like_sf"/>
</dbReference>
<name>A0A1U9KHT8_ACEAC</name>
<evidence type="ECO:0000313" key="2">
    <source>
        <dbReference type="EMBL" id="AQS85375.1"/>
    </source>
</evidence>
<dbReference type="Gene3D" id="2.160.10.10">
    <property type="entry name" value="Hexapeptide repeat proteins"/>
    <property type="match status" value="1"/>
</dbReference>
<dbReference type="Proteomes" id="UP000188937">
    <property type="component" value="Chromosome"/>
</dbReference>
<dbReference type="PANTHER" id="PTHR23416">
    <property type="entry name" value="SIALIC ACID SYNTHASE-RELATED"/>
    <property type="match status" value="1"/>
</dbReference>
<dbReference type="OrthoDB" id="9815592at2"/>
<dbReference type="InterPro" id="IPR051159">
    <property type="entry name" value="Hexapeptide_acetyltransf"/>
</dbReference>
<protein>
    <recommendedName>
        <fullName evidence="4">Acetyltransferase</fullName>
    </recommendedName>
</protein>
<dbReference type="EMBL" id="CP014692">
    <property type="protein sequence ID" value="AQS85375.1"/>
    <property type="molecule type" value="Genomic_DNA"/>
</dbReference>